<dbReference type="EMBL" id="JWIC01000004">
    <property type="protein sequence ID" value="KID58431.1"/>
    <property type="molecule type" value="Genomic_DNA"/>
</dbReference>
<dbReference type="InterPro" id="IPR042268">
    <property type="entry name" value="BamC_C"/>
</dbReference>
<comment type="caution">
    <text evidence="1">The sequence shown here is derived from an EMBL/GenBank/DDBJ whole genome shotgun (WGS) entry which is preliminary data.</text>
</comment>
<dbReference type="OrthoDB" id="5598420at2"/>
<dbReference type="PROSITE" id="PS51257">
    <property type="entry name" value="PROKAR_LIPOPROTEIN"/>
    <property type="match status" value="1"/>
</dbReference>
<protein>
    <submittedName>
        <fullName evidence="1">Outer membrane protein assembly factor BamC</fullName>
    </submittedName>
</protein>
<evidence type="ECO:0000313" key="2">
    <source>
        <dbReference type="Proteomes" id="UP000031327"/>
    </source>
</evidence>
<name>A0A0C1QCS1_9GAMM</name>
<dbReference type="RefSeq" id="WP_039608720.1">
    <property type="nucleotide sequence ID" value="NZ_JWIC01000004.1"/>
</dbReference>
<reference evidence="1 2" key="1">
    <citation type="submission" date="2014-12" db="EMBL/GenBank/DDBJ databases">
        <title>Draft Genome Sequence of Pseudoalteromonas luteoviolacea HI1.</title>
        <authorList>
            <person name="Asahina A.Y."/>
            <person name="Hadfield M.G."/>
        </authorList>
    </citation>
    <scope>NUCLEOTIDE SEQUENCE [LARGE SCALE GENOMIC DNA]</scope>
    <source>
        <strain evidence="1 2">HI1</strain>
    </source>
</reference>
<accession>A0A0C1QCS1</accession>
<gene>
    <name evidence="1" type="ORF">JF50_07120</name>
</gene>
<dbReference type="Gene3D" id="3.30.310.170">
    <property type="entry name" value="Outer membrane protein assembly factor BamC"/>
    <property type="match status" value="1"/>
</dbReference>
<dbReference type="InterPro" id="IPR010653">
    <property type="entry name" value="NlpB/DapX"/>
</dbReference>
<dbReference type="Pfam" id="PF06804">
    <property type="entry name" value="Lipoprotein_18"/>
    <property type="match status" value="1"/>
</dbReference>
<organism evidence="1 2">
    <name type="scientific">Pseudoalteromonas luteoviolacea</name>
    <dbReference type="NCBI Taxonomy" id="43657"/>
    <lineage>
        <taxon>Bacteria</taxon>
        <taxon>Pseudomonadati</taxon>
        <taxon>Pseudomonadota</taxon>
        <taxon>Gammaproteobacteria</taxon>
        <taxon>Alteromonadales</taxon>
        <taxon>Pseudoalteromonadaceae</taxon>
        <taxon>Pseudoalteromonas</taxon>
    </lineage>
</organism>
<proteinExistence type="predicted"/>
<sequence length="353" mass="40062">MQYWVPKALTLGVVLGLSGCSVFTNDTHQKKNYRVHEAVQVPADLEQPYQDKEFQMNVAVYENDAEPQSFRPPQQVLTLAKGSWAEDKEDVARIYFDKNDGIEALDDFIWAAVEGVISNHQSSIENDDRRNGKLTTGWYSIIEAEDGWFWETVTEVSKQRFEFTLSQEDHQRTASLEVKLVDYQSDKVALDGMLRQQLEVRALNEVVAEFDYKYRLLEVELRKQQGVLSLDLGYDNAGNAALITLADRNTVMERLSNFLERVNFTIIRIDGDSNEVLVRYKKPESSVWDSIWGEEAPTLNLADGDYTISVGVTDDEQTSLTWSDAEGNVLDAKAMETLQQGLVTALRNRGLSI</sequence>
<dbReference type="Proteomes" id="UP000031327">
    <property type="component" value="Unassembled WGS sequence"/>
</dbReference>
<dbReference type="Gene3D" id="3.30.530.50">
    <property type="match status" value="1"/>
</dbReference>
<dbReference type="AlphaFoldDB" id="A0A0C1QCS1"/>
<evidence type="ECO:0000313" key="1">
    <source>
        <dbReference type="EMBL" id="KID58431.1"/>
    </source>
</evidence>